<dbReference type="AlphaFoldDB" id="B9TCN5"/>
<organism evidence="2 3">
    <name type="scientific">Ricinus communis</name>
    <name type="common">Castor bean</name>
    <dbReference type="NCBI Taxonomy" id="3988"/>
    <lineage>
        <taxon>Eukaryota</taxon>
        <taxon>Viridiplantae</taxon>
        <taxon>Streptophyta</taxon>
        <taxon>Embryophyta</taxon>
        <taxon>Tracheophyta</taxon>
        <taxon>Spermatophyta</taxon>
        <taxon>Magnoliopsida</taxon>
        <taxon>eudicotyledons</taxon>
        <taxon>Gunneridae</taxon>
        <taxon>Pentapetalae</taxon>
        <taxon>rosids</taxon>
        <taxon>fabids</taxon>
        <taxon>Malpighiales</taxon>
        <taxon>Euphorbiaceae</taxon>
        <taxon>Acalyphoideae</taxon>
        <taxon>Acalypheae</taxon>
        <taxon>Ricinus</taxon>
    </lineage>
</organism>
<sequence>MRCVGAVIERVCRFEYGARLADAHHERAGQHVDVFLDRHRVADQRTRIRFRRQFGHDEVEAASRQDRGEDAARKTRRLIDQYHLLVVAHQHYILRRAFLTQQPCDRGVKRIDQLGQDRRGRRRLRPFDLRDHRAAHARRVRQIVKRHAFHLALTAQLARKSRTRRMVDRGCGCGVSGVFACARSRCVGGIVRAVFPYDHGRCKLRVDVPRFYLKRHGALSLIGCSGHAFPYRRQFMRRAGAVAAVRSLDPDDSSQPIVSSRQANDDRISRSPIQTSRLTNPVLADLATSTSRACCARSTVSSGAQRGIQHRRRQSFASADVNHLTRRAWFAGTRASYSGMHTVA</sequence>
<gene>
    <name evidence="2" type="ORF">RCOM_1979250</name>
</gene>
<evidence type="ECO:0000313" key="2">
    <source>
        <dbReference type="EMBL" id="EEF26377.1"/>
    </source>
</evidence>
<name>B9TCN5_RICCO</name>
<dbReference type="Proteomes" id="UP000008311">
    <property type="component" value="Unassembled WGS sequence"/>
</dbReference>
<accession>B9TCN5</accession>
<evidence type="ECO:0000313" key="3">
    <source>
        <dbReference type="Proteomes" id="UP000008311"/>
    </source>
</evidence>
<evidence type="ECO:0000256" key="1">
    <source>
        <dbReference type="SAM" id="MobiDB-lite"/>
    </source>
</evidence>
<feature type="compositionally biased region" description="Polar residues" evidence="1">
    <location>
        <begin position="253"/>
        <end position="262"/>
    </location>
</feature>
<dbReference type="InParanoid" id="B9TCN5"/>
<feature type="region of interest" description="Disordered" evidence="1">
    <location>
        <begin position="247"/>
        <end position="274"/>
    </location>
</feature>
<proteinExistence type="predicted"/>
<protein>
    <submittedName>
        <fullName evidence="2">Uncharacterized protein</fullName>
    </submittedName>
</protein>
<reference evidence="3" key="1">
    <citation type="journal article" date="2010" name="Nat. Biotechnol.">
        <title>Draft genome sequence of the oilseed species Ricinus communis.</title>
        <authorList>
            <person name="Chan A.P."/>
            <person name="Crabtree J."/>
            <person name="Zhao Q."/>
            <person name="Lorenzi H."/>
            <person name="Orvis J."/>
            <person name="Puiu D."/>
            <person name="Melake-Berhan A."/>
            <person name="Jones K.M."/>
            <person name="Redman J."/>
            <person name="Chen G."/>
            <person name="Cahoon E.B."/>
            <person name="Gedil M."/>
            <person name="Stanke M."/>
            <person name="Haas B.J."/>
            <person name="Wortman J.R."/>
            <person name="Fraser-Liggett C.M."/>
            <person name="Ravel J."/>
            <person name="Rabinowicz P.D."/>
        </authorList>
    </citation>
    <scope>NUCLEOTIDE SEQUENCE [LARGE SCALE GENOMIC DNA]</scope>
    <source>
        <strain evidence="3">cv. Hale</strain>
    </source>
</reference>
<keyword evidence="3" id="KW-1185">Reference proteome</keyword>
<dbReference type="EMBL" id="EQ977436">
    <property type="protein sequence ID" value="EEF26377.1"/>
    <property type="molecule type" value="Genomic_DNA"/>
</dbReference>